<keyword evidence="9" id="KW-1133">Transmembrane helix</keyword>
<keyword evidence="5" id="KW-0547">Nucleotide-binding</keyword>
<dbReference type="RefSeq" id="WP_171088376.1">
    <property type="nucleotide sequence ID" value="NZ_JABAIV010000011.1"/>
</dbReference>
<evidence type="ECO:0000313" key="11">
    <source>
        <dbReference type="EMBL" id="NNG25588.1"/>
    </source>
</evidence>
<proteinExistence type="predicted"/>
<dbReference type="GO" id="GO:0005524">
    <property type="term" value="F:ATP binding"/>
    <property type="evidence" value="ECO:0007669"/>
    <property type="project" value="UniProtKB-KW"/>
</dbReference>
<dbReference type="InterPro" id="IPR036097">
    <property type="entry name" value="HisK_dim/P_sf"/>
</dbReference>
<comment type="catalytic activity">
    <reaction evidence="1">
        <text>ATP + protein L-histidine = ADP + protein N-phospho-L-histidine.</text>
        <dbReference type="EC" id="2.7.13.3"/>
    </reaction>
</comment>
<dbReference type="PANTHER" id="PTHR43065:SF10">
    <property type="entry name" value="PEROXIDE STRESS-ACTIVATED HISTIDINE KINASE MAK3"/>
    <property type="match status" value="1"/>
</dbReference>
<dbReference type="SUPFAM" id="SSF47384">
    <property type="entry name" value="Homodimeric domain of signal transducing histidine kinase"/>
    <property type="match status" value="1"/>
</dbReference>
<keyword evidence="8" id="KW-0902">Two-component regulatory system</keyword>
<dbReference type="Pfam" id="PF00512">
    <property type="entry name" value="HisKA"/>
    <property type="match status" value="1"/>
</dbReference>
<evidence type="ECO:0000256" key="2">
    <source>
        <dbReference type="ARBA" id="ARBA00012438"/>
    </source>
</evidence>
<comment type="caution">
    <text evidence="11">The sequence shown here is derived from an EMBL/GenBank/DDBJ whole genome shotgun (WGS) entry which is preliminary data.</text>
</comment>
<keyword evidence="9" id="KW-0472">Membrane</keyword>
<evidence type="ECO:0000256" key="9">
    <source>
        <dbReference type="SAM" id="Phobius"/>
    </source>
</evidence>
<keyword evidence="7" id="KW-0067">ATP-binding</keyword>
<keyword evidence="12" id="KW-1185">Reference proteome</keyword>
<feature type="transmembrane region" description="Helical" evidence="9">
    <location>
        <begin position="229"/>
        <end position="250"/>
    </location>
</feature>
<dbReference type="Gene3D" id="1.10.287.130">
    <property type="match status" value="1"/>
</dbReference>
<keyword evidence="9" id="KW-0812">Transmembrane</keyword>
<dbReference type="EC" id="2.7.13.3" evidence="2"/>
<dbReference type="PROSITE" id="PS50109">
    <property type="entry name" value="HIS_KIN"/>
    <property type="match status" value="1"/>
</dbReference>
<evidence type="ECO:0000256" key="4">
    <source>
        <dbReference type="ARBA" id="ARBA00022679"/>
    </source>
</evidence>
<sequence length="486" mass="53300">MSQRVYLRRCAHAGLVRLRSHQARFTLAKAVIVNRIDTSAGSQFDLMRRFLLLSLIAICLASAVSAALMSRFLTHRLLQRDAELTRDFVQNIVKIELGRGYSLEQPGASKALVEFLKHVAAMPDVARANVYGKDSTLLWSSEHGLGQGRKYGDNPELAEALKGHLEIESGEVGVEATAKAEHLNLGKSHMRFVEMYIPMRDAGTNAVIGVVEVYRIPSALSQAIEAGTVWTWMISAGVGIFLYLVLFWIVRRADQLIRSQQEQLIESETTGALGEMAAAVAHGIRNPLSSIRSSAELWHDAPGAVGGEAADDIIAEVQRIEQWIRELLTYSQLPDYRTEVVKLQPLIAQCIAGFAREAERRRVTIDVSLPDECLEIRGNAPLLMQVLNNLICNALEAMPPQGGAIAIATHSNGRHREVGIEIGDTGSGIAPEDLGRICQPFFTTKTKGLGVGLTLVRRTVKRFGGRVHIESAWGKGTVITLYLLTV</sequence>
<dbReference type="SMART" id="SM00387">
    <property type="entry name" value="HATPase_c"/>
    <property type="match status" value="1"/>
</dbReference>
<evidence type="ECO:0000256" key="1">
    <source>
        <dbReference type="ARBA" id="ARBA00000085"/>
    </source>
</evidence>
<dbReference type="Proteomes" id="UP000533905">
    <property type="component" value="Unassembled WGS sequence"/>
</dbReference>
<dbReference type="InterPro" id="IPR003594">
    <property type="entry name" value="HATPase_dom"/>
</dbReference>
<dbReference type="Gene3D" id="3.30.565.10">
    <property type="entry name" value="Histidine kinase-like ATPase, C-terminal domain"/>
    <property type="match status" value="1"/>
</dbReference>
<dbReference type="EMBL" id="JABAIV010000011">
    <property type="protein sequence ID" value="NNG25588.1"/>
    <property type="molecule type" value="Genomic_DNA"/>
</dbReference>
<keyword evidence="6 11" id="KW-0418">Kinase</keyword>
<dbReference type="AlphaFoldDB" id="A0A7Y2P1U4"/>
<organism evidence="11 12">
    <name type="scientific">Telluria aromaticivorans</name>
    <dbReference type="NCBI Taxonomy" id="2725995"/>
    <lineage>
        <taxon>Bacteria</taxon>
        <taxon>Pseudomonadati</taxon>
        <taxon>Pseudomonadota</taxon>
        <taxon>Betaproteobacteria</taxon>
        <taxon>Burkholderiales</taxon>
        <taxon>Oxalobacteraceae</taxon>
        <taxon>Telluria group</taxon>
        <taxon>Telluria</taxon>
    </lineage>
</organism>
<dbReference type="InterPro" id="IPR004358">
    <property type="entry name" value="Sig_transdc_His_kin-like_C"/>
</dbReference>
<dbReference type="Pfam" id="PF02518">
    <property type="entry name" value="HATPase_c"/>
    <property type="match status" value="1"/>
</dbReference>
<dbReference type="SMART" id="SM00388">
    <property type="entry name" value="HisKA"/>
    <property type="match status" value="1"/>
</dbReference>
<dbReference type="SUPFAM" id="SSF55874">
    <property type="entry name" value="ATPase domain of HSP90 chaperone/DNA topoisomerase II/histidine kinase"/>
    <property type="match status" value="1"/>
</dbReference>
<dbReference type="InterPro" id="IPR003661">
    <property type="entry name" value="HisK_dim/P_dom"/>
</dbReference>
<feature type="domain" description="Histidine kinase" evidence="10">
    <location>
        <begin position="279"/>
        <end position="486"/>
    </location>
</feature>
<gene>
    <name evidence="11" type="ORF">HGB41_21630</name>
</gene>
<evidence type="ECO:0000256" key="5">
    <source>
        <dbReference type="ARBA" id="ARBA00022741"/>
    </source>
</evidence>
<evidence type="ECO:0000256" key="3">
    <source>
        <dbReference type="ARBA" id="ARBA00022553"/>
    </source>
</evidence>
<feature type="transmembrane region" description="Helical" evidence="9">
    <location>
        <begin position="50"/>
        <end position="69"/>
    </location>
</feature>
<evidence type="ECO:0000313" key="12">
    <source>
        <dbReference type="Proteomes" id="UP000533905"/>
    </source>
</evidence>
<dbReference type="CDD" id="cd00082">
    <property type="entry name" value="HisKA"/>
    <property type="match status" value="1"/>
</dbReference>
<protein>
    <recommendedName>
        <fullName evidence="2">histidine kinase</fullName>
        <ecNumber evidence="2">2.7.13.3</ecNumber>
    </recommendedName>
</protein>
<dbReference type="GO" id="GO:0000155">
    <property type="term" value="F:phosphorelay sensor kinase activity"/>
    <property type="evidence" value="ECO:0007669"/>
    <property type="project" value="InterPro"/>
</dbReference>
<dbReference type="InterPro" id="IPR005467">
    <property type="entry name" value="His_kinase_dom"/>
</dbReference>
<evidence type="ECO:0000256" key="7">
    <source>
        <dbReference type="ARBA" id="ARBA00022840"/>
    </source>
</evidence>
<dbReference type="InterPro" id="IPR036890">
    <property type="entry name" value="HATPase_C_sf"/>
</dbReference>
<keyword evidence="3" id="KW-0597">Phosphoprotein</keyword>
<evidence type="ECO:0000256" key="6">
    <source>
        <dbReference type="ARBA" id="ARBA00022777"/>
    </source>
</evidence>
<reference evidence="11 12" key="1">
    <citation type="submission" date="2020-04" db="EMBL/GenBank/DDBJ databases">
        <title>Massilia sp. nov., a cold adapted bacteria isolated from Arctic soil.</title>
        <authorList>
            <person name="Son J."/>
            <person name="Ka J.-O."/>
        </authorList>
    </citation>
    <scope>NUCLEOTIDE SEQUENCE [LARGE SCALE GENOMIC DNA]</scope>
    <source>
        <strain evidence="11 12">ML15P13</strain>
    </source>
</reference>
<evidence type="ECO:0000259" key="10">
    <source>
        <dbReference type="PROSITE" id="PS50109"/>
    </source>
</evidence>
<name>A0A7Y2P1U4_9BURK</name>
<keyword evidence="4" id="KW-0808">Transferase</keyword>
<dbReference type="PRINTS" id="PR00344">
    <property type="entry name" value="BCTRLSENSOR"/>
</dbReference>
<dbReference type="PANTHER" id="PTHR43065">
    <property type="entry name" value="SENSOR HISTIDINE KINASE"/>
    <property type="match status" value="1"/>
</dbReference>
<evidence type="ECO:0000256" key="8">
    <source>
        <dbReference type="ARBA" id="ARBA00023012"/>
    </source>
</evidence>
<accession>A0A7Y2P1U4</accession>